<dbReference type="PANTHER" id="PTHR43507">
    <property type="entry name" value="NADH-UBIQUINONE OXIDOREDUCTASE CHAIN 4"/>
    <property type="match status" value="1"/>
</dbReference>
<dbReference type="InterPro" id="IPR003918">
    <property type="entry name" value="NADH_UbQ_OxRdtase"/>
</dbReference>
<feature type="transmembrane region" description="Helical" evidence="8">
    <location>
        <begin position="381"/>
        <end position="398"/>
    </location>
</feature>
<name>A0A1G6ZF61_9RHOB</name>
<feature type="transmembrane region" description="Helical" evidence="8">
    <location>
        <begin position="166"/>
        <end position="186"/>
    </location>
</feature>
<feature type="transmembrane region" description="Helical" evidence="8">
    <location>
        <begin position="113"/>
        <end position="131"/>
    </location>
</feature>
<evidence type="ECO:0000256" key="3">
    <source>
        <dbReference type="ARBA" id="ARBA00009025"/>
    </source>
</evidence>
<dbReference type="NCBIfam" id="NF004499">
    <property type="entry name" value="PRK05846.1-3"/>
    <property type="match status" value="1"/>
</dbReference>
<evidence type="ECO:0000256" key="4">
    <source>
        <dbReference type="ARBA" id="ARBA00022692"/>
    </source>
</evidence>
<keyword evidence="5 8" id="KW-1133">Transmembrane helix</keyword>
<dbReference type="GO" id="GO:0012505">
    <property type="term" value="C:endomembrane system"/>
    <property type="evidence" value="ECO:0007669"/>
    <property type="project" value="UniProtKB-SubCell"/>
</dbReference>
<feature type="transmembrane region" description="Helical" evidence="8">
    <location>
        <begin position="463"/>
        <end position="481"/>
    </location>
</feature>
<feature type="transmembrane region" description="Helical" evidence="8">
    <location>
        <begin position="343"/>
        <end position="361"/>
    </location>
</feature>
<dbReference type="GO" id="GO:0042773">
    <property type="term" value="P:ATP synthesis coupled electron transport"/>
    <property type="evidence" value="ECO:0007669"/>
    <property type="project" value="InterPro"/>
</dbReference>
<evidence type="ECO:0000256" key="7">
    <source>
        <dbReference type="RuleBase" id="RU000320"/>
    </source>
</evidence>
<keyword evidence="4 7" id="KW-0812">Transmembrane</keyword>
<protein>
    <submittedName>
        <fullName evidence="10">NADH dehydrogenase subunit M</fullName>
    </submittedName>
</protein>
<feature type="transmembrane region" description="Helical" evidence="8">
    <location>
        <begin position="418"/>
        <end position="438"/>
    </location>
</feature>
<evidence type="ECO:0000256" key="1">
    <source>
        <dbReference type="ARBA" id="ARBA00002378"/>
    </source>
</evidence>
<reference evidence="11" key="1">
    <citation type="submission" date="2016-10" db="EMBL/GenBank/DDBJ databases">
        <authorList>
            <person name="Varghese N."/>
            <person name="Submissions S."/>
        </authorList>
    </citation>
    <scope>NUCLEOTIDE SEQUENCE [LARGE SCALE GENOMIC DNA]</scope>
    <source>
        <strain evidence="11">DSM 21424</strain>
    </source>
</reference>
<feature type="domain" description="NADH:quinone oxidoreductase/Mrp antiporter transmembrane" evidence="9">
    <location>
        <begin position="130"/>
        <end position="426"/>
    </location>
</feature>
<dbReference type="InterPro" id="IPR001750">
    <property type="entry name" value="ND/Mrp_TM"/>
</dbReference>
<dbReference type="EMBL" id="FNAT01000001">
    <property type="protein sequence ID" value="SDE01190.1"/>
    <property type="molecule type" value="Genomic_DNA"/>
</dbReference>
<dbReference type="PANTHER" id="PTHR43507:SF1">
    <property type="entry name" value="NADH-UBIQUINONE OXIDOREDUCTASE CHAIN 4"/>
    <property type="match status" value="1"/>
</dbReference>
<comment type="subcellular location">
    <subcellularLocation>
        <location evidence="2">Endomembrane system</location>
        <topology evidence="2">Multi-pass membrane protein</topology>
    </subcellularLocation>
    <subcellularLocation>
        <location evidence="7">Membrane</location>
        <topology evidence="7">Multi-pass membrane protein</topology>
    </subcellularLocation>
</comment>
<dbReference type="GO" id="GO:0015990">
    <property type="term" value="P:electron transport coupled proton transport"/>
    <property type="evidence" value="ECO:0007669"/>
    <property type="project" value="TreeGrafter"/>
</dbReference>
<feature type="transmembrane region" description="Helical" evidence="8">
    <location>
        <begin position="252"/>
        <end position="272"/>
    </location>
</feature>
<feature type="transmembrane region" description="Helical" evidence="8">
    <location>
        <begin position="137"/>
        <end position="154"/>
    </location>
</feature>
<dbReference type="RefSeq" id="WP_090109087.1">
    <property type="nucleotide sequence ID" value="NZ_FNAT01000001.1"/>
</dbReference>
<comment type="similarity">
    <text evidence="3">Belongs to the complex I subunit 4 family.</text>
</comment>
<dbReference type="NCBIfam" id="TIGR01972">
    <property type="entry name" value="NDH_I_M"/>
    <property type="match status" value="1"/>
</dbReference>
<keyword evidence="11" id="KW-1185">Reference proteome</keyword>
<accession>A0A1G6ZF61</accession>
<feature type="transmembrane region" description="Helical" evidence="8">
    <location>
        <begin position="84"/>
        <end position="106"/>
    </location>
</feature>
<keyword evidence="6 8" id="KW-0472">Membrane</keyword>
<organism evidence="10 11">
    <name type="scientific">Limimaricola pyoseonensis</name>
    <dbReference type="NCBI Taxonomy" id="521013"/>
    <lineage>
        <taxon>Bacteria</taxon>
        <taxon>Pseudomonadati</taxon>
        <taxon>Pseudomonadota</taxon>
        <taxon>Alphaproteobacteria</taxon>
        <taxon>Rhodobacterales</taxon>
        <taxon>Paracoccaceae</taxon>
        <taxon>Limimaricola</taxon>
    </lineage>
</organism>
<comment type="function">
    <text evidence="1">NDH-1 shuttles electrons from NADH, via FMN and iron-sulfur (Fe-S) centers, to quinones in the respiratory chain. The immediate electron acceptor for the enzyme in this species is believed to be ubiquinone. Couples the redox reaction to proton translocation (for every two electrons transferred, four hydrogen ions are translocated across the cytoplasmic membrane), and thus conserves the redox energy in a proton gradient.</text>
</comment>
<evidence type="ECO:0000256" key="6">
    <source>
        <dbReference type="ARBA" id="ARBA00023136"/>
    </source>
</evidence>
<dbReference type="STRING" id="521013.SAMN04488567_0512"/>
<dbReference type="AlphaFoldDB" id="A0A1G6ZF61"/>
<sequence length="518" mass="56686">MGNLLSLTTFIPLLGAGILALFLRGDDPAAQRNAKWVALATTVFTFVVSLFILAGFDPSDTGFQFVEDRQWLLGMRYKLGVDGISLLFVLLTTFLMPLVIAACWDVTHRVKEYMVAFLVLETLMIGVFVALDLVLFYLFFEAGLIPMFLIIGIWGGKDRIYASFKFFLYTFLGSVLMLVAMVVMFAQAGTTDIEQLMSFNFSAETFPILGVQILGGVQTLMWFAFFASFAVKMPMWPVHTWLPDAHVQAPTAGSVVLAAILLKMGGYGFLRFSLPMFPVASEMWAPLVLWMSAIAIVYTSLVALVQQDIKKLIAYSSVAHMGFVTAGIFALNQQGLDGAIFQMISHGFVSGALFLCVGVIYDRMHTREIDAYGGLVNRMPAYAAVFMLFTMANVGLPGTSGFVGEFLTLVGMFQANTWVAFVATSGVILSAGYALWLYRRVVMGDLIKESLKSITDMTAREKWIFAPLVVMTILLGVYPSLVTDVIGPSVAQLVDQVEVATAAHAAEATLDVAETAQH</sequence>
<dbReference type="NCBIfam" id="NF004501">
    <property type="entry name" value="PRK05846.1-5"/>
    <property type="match status" value="1"/>
</dbReference>
<dbReference type="InterPro" id="IPR010227">
    <property type="entry name" value="NADH_Q_OxRdtase_chainM/4"/>
</dbReference>
<dbReference type="GO" id="GO:0016020">
    <property type="term" value="C:membrane"/>
    <property type="evidence" value="ECO:0007669"/>
    <property type="project" value="UniProtKB-SubCell"/>
</dbReference>
<gene>
    <name evidence="10" type="ORF">SAMN04488567_0512</name>
</gene>
<evidence type="ECO:0000313" key="11">
    <source>
        <dbReference type="Proteomes" id="UP000198922"/>
    </source>
</evidence>
<dbReference type="GO" id="GO:0008137">
    <property type="term" value="F:NADH dehydrogenase (ubiquinone) activity"/>
    <property type="evidence" value="ECO:0007669"/>
    <property type="project" value="InterPro"/>
</dbReference>
<dbReference type="GO" id="GO:0003954">
    <property type="term" value="F:NADH dehydrogenase activity"/>
    <property type="evidence" value="ECO:0007669"/>
    <property type="project" value="TreeGrafter"/>
</dbReference>
<dbReference type="Proteomes" id="UP000198922">
    <property type="component" value="Unassembled WGS sequence"/>
</dbReference>
<feature type="transmembrane region" description="Helical" evidence="8">
    <location>
        <begin position="36"/>
        <end position="56"/>
    </location>
</feature>
<feature type="transmembrane region" description="Helical" evidence="8">
    <location>
        <begin position="284"/>
        <end position="305"/>
    </location>
</feature>
<evidence type="ECO:0000313" key="10">
    <source>
        <dbReference type="EMBL" id="SDE01190.1"/>
    </source>
</evidence>
<evidence type="ECO:0000256" key="5">
    <source>
        <dbReference type="ARBA" id="ARBA00022989"/>
    </source>
</evidence>
<evidence type="ECO:0000259" key="9">
    <source>
        <dbReference type="Pfam" id="PF00361"/>
    </source>
</evidence>
<evidence type="ECO:0000256" key="8">
    <source>
        <dbReference type="SAM" id="Phobius"/>
    </source>
</evidence>
<feature type="transmembrane region" description="Helical" evidence="8">
    <location>
        <begin position="312"/>
        <end position="331"/>
    </location>
</feature>
<dbReference type="Pfam" id="PF00361">
    <property type="entry name" value="Proton_antipo_M"/>
    <property type="match status" value="1"/>
</dbReference>
<dbReference type="GO" id="GO:0048039">
    <property type="term" value="F:ubiquinone binding"/>
    <property type="evidence" value="ECO:0007669"/>
    <property type="project" value="TreeGrafter"/>
</dbReference>
<feature type="transmembrane region" description="Helical" evidence="8">
    <location>
        <begin position="6"/>
        <end position="24"/>
    </location>
</feature>
<dbReference type="PRINTS" id="PR01437">
    <property type="entry name" value="NUOXDRDTASE4"/>
</dbReference>
<dbReference type="OrthoDB" id="9768329at2"/>
<proteinExistence type="inferred from homology"/>
<evidence type="ECO:0000256" key="2">
    <source>
        <dbReference type="ARBA" id="ARBA00004127"/>
    </source>
</evidence>
<feature type="transmembrane region" description="Helical" evidence="8">
    <location>
        <begin position="206"/>
        <end position="231"/>
    </location>
</feature>